<evidence type="ECO:0000313" key="2">
    <source>
        <dbReference type="EMBL" id="RGT55994.1"/>
    </source>
</evidence>
<name>A0A412PEV8_9FIRM</name>
<dbReference type="EMBL" id="QRWX01000002">
    <property type="protein sequence ID" value="RGT55994.1"/>
    <property type="molecule type" value="Genomic_DNA"/>
</dbReference>
<keyword evidence="1" id="KW-1133">Transmembrane helix</keyword>
<dbReference type="InterPro" id="IPR046678">
    <property type="entry name" value="DUF6548"/>
</dbReference>
<gene>
    <name evidence="2" type="ORF">DWX20_04080</name>
</gene>
<keyword evidence="1" id="KW-0472">Membrane</keyword>
<feature type="transmembrane region" description="Helical" evidence="1">
    <location>
        <begin position="142"/>
        <end position="163"/>
    </location>
</feature>
<dbReference type="AlphaFoldDB" id="A0A412PEV8"/>
<evidence type="ECO:0000256" key="1">
    <source>
        <dbReference type="SAM" id="Phobius"/>
    </source>
</evidence>
<reference evidence="2 3" key="1">
    <citation type="submission" date="2018-08" db="EMBL/GenBank/DDBJ databases">
        <title>A genome reference for cultivated species of the human gut microbiota.</title>
        <authorList>
            <person name="Zou Y."/>
            <person name="Xue W."/>
            <person name="Luo G."/>
        </authorList>
    </citation>
    <scope>NUCLEOTIDE SEQUENCE [LARGE SCALE GENOMIC DNA]</scope>
    <source>
        <strain evidence="2 3">AF18-46</strain>
    </source>
</reference>
<evidence type="ECO:0000313" key="3">
    <source>
        <dbReference type="Proteomes" id="UP000284731"/>
    </source>
</evidence>
<dbReference type="Pfam" id="PF20185">
    <property type="entry name" value="DUF6548"/>
    <property type="match status" value="1"/>
</dbReference>
<keyword evidence="1" id="KW-0812">Transmembrane</keyword>
<protein>
    <submittedName>
        <fullName evidence="2">Uncharacterized protein</fullName>
    </submittedName>
</protein>
<organism evidence="2 3">
    <name type="scientific">Solobacterium moorei</name>
    <dbReference type="NCBI Taxonomy" id="102148"/>
    <lineage>
        <taxon>Bacteria</taxon>
        <taxon>Bacillati</taxon>
        <taxon>Bacillota</taxon>
        <taxon>Erysipelotrichia</taxon>
        <taxon>Erysipelotrichales</taxon>
        <taxon>Erysipelotrichaceae</taxon>
        <taxon>Solobacterium</taxon>
    </lineage>
</organism>
<dbReference type="RefSeq" id="WP_118764590.1">
    <property type="nucleotide sequence ID" value="NZ_CABJCF010000002.1"/>
</dbReference>
<accession>A0A412PEV8</accession>
<dbReference type="Proteomes" id="UP000284731">
    <property type="component" value="Unassembled WGS sequence"/>
</dbReference>
<sequence>MDECVLDYLDLYKRLDQLCRDMFRSKDGVTEYINQMDRVISRINSKQDWRDFYSRLKYQRRLRNNLVHSTECSECTEEDIDEIEYFFELILKQEDPLAYIRRQQALTKKASIETNRYGSYHPIEQTEKSLFERRYRTNEKSIFGNFIYIIIFVVIMVLIFTHIL</sequence>
<comment type="caution">
    <text evidence="2">The sequence shown here is derived from an EMBL/GenBank/DDBJ whole genome shotgun (WGS) entry which is preliminary data.</text>
</comment>
<proteinExistence type="predicted"/>